<evidence type="ECO:0008006" key="4">
    <source>
        <dbReference type="Google" id="ProtNLM"/>
    </source>
</evidence>
<gene>
    <name evidence="3" type="ORF">S01H1_66028</name>
</gene>
<dbReference type="Pfam" id="PF13426">
    <property type="entry name" value="PAS_9"/>
    <property type="match status" value="1"/>
</dbReference>
<proteinExistence type="predicted"/>
<feature type="domain" description="PAC" evidence="2">
    <location>
        <begin position="199"/>
        <end position="249"/>
    </location>
</feature>
<protein>
    <recommendedName>
        <fullName evidence="4">PAS domain-containing protein</fullName>
    </recommendedName>
</protein>
<dbReference type="CDD" id="cd00130">
    <property type="entry name" value="PAS"/>
    <property type="match status" value="2"/>
</dbReference>
<dbReference type="PROSITE" id="PS50113">
    <property type="entry name" value="PAC"/>
    <property type="match status" value="2"/>
</dbReference>
<dbReference type="AlphaFoldDB" id="X0Y148"/>
<feature type="non-terminal residue" evidence="3">
    <location>
        <position position="251"/>
    </location>
</feature>
<feature type="domain" description="PAS" evidence="1">
    <location>
        <begin position="121"/>
        <end position="191"/>
    </location>
</feature>
<sequence length="251" mass="28288">FSEAVESSSDCIAMGNPEHKITYVNEEFTRTFGYSREELVGKDISFVYAKEQIPRLEEALEATMKGSWTGELIGRRKNGELFPLAISSSTVVDHEGNVIAQMASHRDITERKRAEEALQESEELFRTIVDASKDAMAAINRDGLVTLFNPAAEEMFGRKTGDVIGQPLDCLMPEQYRAPHRQYVEQYFRTGAPREAIGRMLELPAMRKDGTEFPVELSLSVGQRGSEPFVLAVIRDIAERKRVEQARLRLT</sequence>
<dbReference type="Pfam" id="PF00989">
    <property type="entry name" value="PAS"/>
    <property type="match status" value="1"/>
</dbReference>
<feature type="domain" description="PAC" evidence="2">
    <location>
        <begin position="68"/>
        <end position="120"/>
    </location>
</feature>
<dbReference type="InterPro" id="IPR013767">
    <property type="entry name" value="PAS_fold"/>
</dbReference>
<reference evidence="3" key="1">
    <citation type="journal article" date="2014" name="Front. Microbiol.">
        <title>High frequency of phylogenetically diverse reductive dehalogenase-homologous genes in deep subseafloor sedimentary metagenomes.</title>
        <authorList>
            <person name="Kawai M."/>
            <person name="Futagami T."/>
            <person name="Toyoda A."/>
            <person name="Takaki Y."/>
            <person name="Nishi S."/>
            <person name="Hori S."/>
            <person name="Arai W."/>
            <person name="Tsubouchi T."/>
            <person name="Morono Y."/>
            <person name="Uchiyama I."/>
            <person name="Ito T."/>
            <person name="Fujiyama A."/>
            <person name="Inagaki F."/>
            <person name="Takami H."/>
        </authorList>
    </citation>
    <scope>NUCLEOTIDE SEQUENCE</scope>
    <source>
        <strain evidence="3">Expedition CK06-06</strain>
    </source>
</reference>
<dbReference type="SMART" id="SM00086">
    <property type="entry name" value="PAC"/>
    <property type="match status" value="2"/>
</dbReference>
<dbReference type="NCBIfam" id="TIGR00229">
    <property type="entry name" value="sensory_box"/>
    <property type="match status" value="2"/>
</dbReference>
<dbReference type="PANTHER" id="PTHR44757">
    <property type="entry name" value="DIGUANYLATE CYCLASE DGCP"/>
    <property type="match status" value="1"/>
</dbReference>
<dbReference type="InterPro" id="IPR000700">
    <property type="entry name" value="PAS-assoc_C"/>
</dbReference>
<organism evidence="3">
    <name type="scientific">marine sediment metagenome</name>
    <dbReference type="NCBI Taxonomy" id="412755"/>
    <lineage>
        <taxon>unclassified sequences</taxon>
        <taxon>metagenomes</taxon>
        <taxon>ecological metagenomes</taxon>
    </lineage>
</organism>
<dbReference type="SUPFAM" id="SSF55785">
    <property type="entry name" value="PYP-like sensor domain (PAS domain)"/>
    <property type="match status" value="2"/>
</dbReference>
<evidence type="ECO:0000259" key="2">
    <source>
        <dbReference type="PROSITE" id="PS50113"/>
    </source>
</evidence>
<dbReference type="InterPro" id="IPR035965">
    <property type="entry name" value="PAS-like_dom_sf"/>
</dbReference>
<dbReference type="EMBL" id="BARS01043637">
    <property type="protein sequence ID" value="GAG41082.1"/>
    <property type="molecule type" value="Genomic_DNA"/>
</dbReference>
<dbReference type="InterPro" id="IPR001610">
    <property type="entry name" value="PAC"/>
</dbReference>
<dbReference type="SMART" id="SM00091">
    <property type="entry name" value="PAS"/>
    <property type="match status" value="2"/>
</dbReference>
<dbReference type="InterPro" id="IPR000014">
    <property type="entry name" value="PAS"/>
</dbReference>
<comment type="caution">
    <text evidence="3">The sequence shown here is derived from an EMBL/GenBank/DDBJ whole genome shotgun (WGS) entry which is preliminary data.</text>
</comment>
<evidence type="ECO:0000259" key="1">
    <source>
        <dbReference type="PROSITE" id="PS50112"/>
    </source>
</evidence>
<dbReference type="Gene3D" id="3.30.450.20">
    <property type="entry name" value="PAS domain"/>
    <property type="match status" value="2"/>
</dbReference>
<evidence type="ECO:0000313" key="3">
    <source>
        <dbReference type="EMBL" id="GAG41082.1"/>
    </source>
</evidence>
<dbReference type="PANTHER" id="PTHR44757:SF2">
    <property type="entry name" value="BIOFILM ARCHITECTURE MAINTENANCE PROTEIN MBAA"/>
    <property type="match status" value="1"/>
</dbReference>
<dbReference type="PROSITE" id="PS50112">
    <property type="entry name" value="PAS"/>
    <property type="match status" value="2"/>
</dbReference>
<dbReference type="InterPro" id="IPR052155">
    <property type="entry name" value="Biofilm_reg_signaling"/>
</dbReference>
<accession>X0Y148</accession>
<feature type="domain" description="PAS" evidence="1">
    <location>
        <begin position="1"/>
        <end position="67"/>
    </location>
</feature>
<feature type="non-terminal residue" evidence="3">
    <location>
        <position position="1"/>
    </location>
</feature>
<dbReference type="GO" id="GO:0006355">
    <property type="term" value="P:regulation of DNA-templated transcription"/>
    <property type="evidence" value="ECO:0007669"/>
    <property type="project" value="InterPro"/>
</dbReference>
<name>X0Y148_9ZZZZ</name>